<reference evidence="2" key="1">
    <citation type="journal article" date="2022" name="Mol. Ecol. Resour.">
        <title>The genomes of chicory, endive, great burdock and yacon provide insights into Asteraceae palaeo-polyploidization history and plant inulin production.</title>
        <authorList>
            <person name="Fan W."/>
            <person name="Wang S."/>
            <person name="Wang H."/>
            <person name="Wang A."/>
            <person name="Jiang F."/>
            <person name="Liu H."/>
            <person name="Zhao H."/>
            <person name="Xu D."/>
            <person name="Zhang Y."/>
        </authorList>
    </citation>
    <scope>NUCLEOTIDE SEQUENCE [LARGE SCALE GENOMIC DNA]</scope>
    <source>
        <strain evidence="2">cv. Punajuju</strain>
    </source>
</reference>
<comment type="caution">
    <text evidence="1">The sequence shown here is derived from an EMBL/GenBank/DDBJ whole genome shotgun (WGS) entry which is preliminary data.</text>
</comment>
<reference evidence="1 2" key="2">
    <citation type="journal article" date="2022" name="Mol. Ecol. Resour.">
        <title>The genomes of chicory, endive, great burdock and yacon provide insights into Asteraceae paleo-polyploidization history and plant inulin production.</title>
        <authorList>
            <person name="Fan W."/>
            <person name="Wang S."/>
            <person name="Wang H."/>
            <person name="Wang A."/>
            <person name="Jiang F."/>
            <person name="Liu H."/>
            <person name="Zhao H."/>
            <person name="Xu D."/>
            <person name="Zhang Y."/>
        </authorList>
    </citation>
    <scope>NUCLEOTIDE SEQUENCE [LARGE SCALE GENOMIC DNA]</scope>
    <source>
        <strain evidence="2">cv. Punajuju</strain>
        <tissue evidence="1">Leaves</tissue>
    </source>
</reference>
<evidence type="ECO:0000313" key="2">
    <source>
        <dbReference type="Proteomes" id="UP001055811"/>
    </source>
</evidence>
<proteinExistence type="predicted"/>
<protein>
    <submittedName>
        <fullName evidence="1">Uncharacterized protein</fullName>
    </submittedName>
</protein>
<dbReference type="EMBL" id="CM042012">
    <property type="protein sequence ID" value="KAI3751471.1"/>
    <property type="molecule type" value="Genomic_DNA"/>
</dbReference>
<name>A0ACB9DYA8_CICIN</name>
<organism evidence="1 2">
    <name type="scientific">Cichorium intybus</name>
    <name type="common">Chicory</name>
    <dbReference type="NCBI Taxonomy" id="13427"/>
    <lineage>
        <taxon>Eukaryota</taxon>
        <taxon>Viridiplantae</taxon>
        <taxon>Streptophyta</taxon>
        <taxon>Embryophyta</taxon>
        <taxon>Tracheophyta</taxon>
        <taxon>Spermatophyta</taxon>
        <taxon>Magnoliopsida</taxon>
        <taxon>eudicotyledons</taxon>
        <taxon>Gunneridae</taxon>
        <taxon>Pentapetalae</taxon>
        <taxon>asterids</taxon>
        <taxon>campanulids</taxon>
        <taxon>Asterales</taxon>
        <taxon>Asteraceae</taxon>
        <taxon>Cichorioideae</taxon>
        <taxon>Cichorieae</taxon>
        <taxon>Cichoriinae</taxon>
        <taxon>Cichorium</taxon>
    </lineage>
</organism>
<sequence length="628" mass="72911">MDKVVEEVERKKERALEVTPTWAVAVVVFVILAISIALEYILHLIGHWLHTKHKKALGEALEKIKAELMILGFISLLLTVGQGPISDICIPSKVARTWHPCKSNKSDDYYYDPCLKKGKVQLVSPYGIHQLHIFIFVLAVVHVLYCLLTLILGRLKMKKWKAWEDETKTIEYQYHHDPERFRFARETTFGRRHLRFWSNSTALLWIGCFFRQFFTSVPKVDYLTLRHGFINTHLPPETQQRFDFHKYISRSLEEDFKVIVGISPIVWFFAVLLLLTNTHEWKAYLWLPFIPLIIILIIGTKLQVIITKMGRRTHEMADVVKGTPMVHPGDDLFWFGRPRLILLLINFVLFQNAFQLAFFLWSWNKFGLNNCFNDRTENTIIRLTMAVVIEFLSSYVTLPLYALVTQMGSRMKPTIFSEDVAKALKTWHHTAKKNIKHGHSASNSPFSSRPGTPLHGSTSPMHLLHRYAENSLDSLSNSPRGSHFENEGWANESPHRHEQKYEDAENFRRDEVHDLEEGEIQEPSSSAPQLPSGPRPVRTQHEVDISDFSFGQNRMHIGFHVFVKLKTGKGKENRVCMHVIQTLERDSENERHRARECEKEIKHDRVINPRYCMVSEACSSKELTQLIT</sequence>
<evidence type="ECO:0000313" key="1">
    <source>
        <dbReference type="EMBL" id="KAI3751471.1"/>
    </source>
</evidence>
<accession>A0ACB9DYA8</accession>
<keyword evidence="2" id="KW-1185">Reference proteome</keyword>
<dbReference type="Proteomes" id="UP001055811">
    <property type="component" value="Linkage Group LG04"/>
</dbReference>
<gene>
    <name evidence="1" type="ORF">L2E82_22558</name>
</gene>